<dbReference type="PROSITE" id="PS00108">
    <property type="entry name" value="PROTEIN_KINASE_ST"/>
    <property type="match status" value="1"/>
</dbReference>
<dbReference type="GO" id="GO:0005524">
    <property type="term" value="F:ATP binding"/>
    <property type="evidence" value="ECO:0007669"/>
    <property type="project" value="UniProtKB-UniRule"/>
</dbReference>
<organism evidence="10 12">
    <name type="scientific">Nocardioides simplex</name>
    <name type="common">Arthrobacter simplex</name>
    <dbReference type="NCBI Taxonomy" id="2045"/>
    <lineage>
        <taxon>Bacteria</taxon>
        <taxon>Bacillati</taxon>
        <taxon>Actinomycetota</taxon>
        <taxon>Actinomycetes</taxon>
        <taxon>Propionibacteriales</taxon>
        <taxon>Nocardioidaceae</taxon>
        <taxon>Pimelobacter</taxon>
    </lineage>
</organism>
<dbReference type="Proteomes" id="UP000449906">
    <property type="component" value="Unassembled WGS sequence"/>
</dbReference>
<dbReference type="PROSITE" id="PS50011">
    <property type="entry name" value="PROTEIN_KINASE_DOM"/>
    <property type="match status" value="1"/>
</dbReference>
<dbReference type="OrthoDB" id="9762169at2"/>
<evidence type="ECO:0000256" key="3">
    <source>
        <dbReference type="ARBA" id="ARBA00022679"/>
    </source>
</evidence>
<dbReference type="InterPro" id="IPR008271">
    <property type="entry name" value="Ser/Thr_kinase_AS"/>
</dbReference>
<evidence type="ECO:0000313" key="12">
    <source>
        <dbReference type="Proteomes" id="UP000030300"/>
    </source>
</evidence>
<feature type="region of interest" description="Disordered" evidence="8">
    <location>
        <begin position="384"/>
        <end position="420"/>
    </location>
</feature>
<feature type="binding site" evidence="7">
    <location>
        <position position="38"/>
    </location>
    <ligand>
        <name>ATP</name>
        <dbReference type="ChEBI" id="CHEBI:30616"/>
    </ligand>
</feature>
<keyword evidence="2 10" id="KW-0723">Serine/threonine-protein kinase</keyword>
<dbReference type="KEGG" id="psim:KR76_09980"/>
<gene>
    <name evidence="11" type="ORF">F9L07_17945</name>
    <name evidence="10" type="ORF">KR76_09980</name>
</gene>
<evidence type="ECO:0000313" key="13">
    <source>
        <dbReference type="Proteomes" id="UP000449906"/>
    </source>
</evidence>
<dbReference type="Proteomes" id="UP000030300">
    <property type="component" value="Chromosome"/>
</dbReference>
<feature type="region of interest" description="Disordered" evidence="8">
    <location>
        <begin position="313"/>
        <end position="356"/>
    </location>
</feature>
<proteinExistence type="predicted"/>
<name>A0A0C5XBZ0_NOCSI</name>
<keyword evidence="4 7" id="KW-0547">Nucleotide-binding</keyword>
<evidence type="ECO:0000256" key="2">
    <source>
        <dbReference type="ARBA" id="ARBA00022527"/>
    </source>
</evidence>
<dbReference type="EMBL" id="CP009896">
    <property type="protein sequence ID" value="AJR18309.1"/>
    <property type="molecule type" value="Genomic_DNA"/>
</dbReference>
<keyword evidence="3" id="KW-0808">Transferase</keyword>
<feature type="domain" description="Protein kinase" evidence="9">
    <location>
        <begin position="9"/>
        <end position="270"/>
    </location>
</feature>
<dbReference type="GeneID" id="96609227"/>
<dbReference type="PROSITE" id="PS00107">
    <property type="entry name" value="PROTEIN_KINASE_ATP"/>
    <property type="match status" value="1"/>
</dbReference>
<dbReference type="Gene3D" id="3.30.200.20">
    <property type="entry name" value="Phosphorylase Kinase, domain 1"/>
    <property type="match status" value="1"/>
</dbReference>
<sequence length="496" mass="52902">MHAPHIPGFAYVDLVGEGGFADVFRYQQELPTRQVAIKVLRSGSDTASLDLFRAEANVMAQLSNHPSIVPIYQAGVSSDGRAFLVMEFCPPPHVAQRYRVEPLAVGEVLDIGVKIASAVETAHRAGILHRDIKPHNILTSTFGVPLLTDFGIASVVGQTGAAGQALSIPWSPPETLTSDSHDVRSDVYSLAATLYSLLIGHAPYERRDASNDNATMMTRIERGQLTPLRRPDVPASLVDVLRRAMSVQVEKRPVSAMVLGRQLQDVQIELRQSPTRLEVMDASPSALVEEHPDDARTLVRPVSVIIPAAVSARPAPVRPAVEESTRSPGADPATGGTGGHGGRSGTAPPRRTDDRRLGTGARVAVGVVAAALAGVVGYAVLAGGGTDDDPRSGPLRGEKPADPVQALDAPDAPVVTSSGKGTRYTFRWQQADPKPDDEFKVRIRENGVVTDDAQYVRETSRTVTIAPKSSVCVQVSLRRQGLPISAPSREVCEVGR</sequence>
<evidence type="ECO:0000256" key="8">
    <source>
        <dbReference type="SAM" id="MobiDB-lite"/>
    </source>
</evidence>
<evidence type="ECO:0000256" key="6">
    <source>
        <dbReference type="ARBA" id="ARBA00022840"/>
    </source>
</evidence>
<evidence type="ECO:0000313" key="11">
    <source>
        <dbReference type="EMBL" id="KAB2808953.1"/>
    </source>
</evidence>
<dbReference type="PANTHER" id="PTHR43289">
    <property type="entry name" value="MITOGEN-ACTIVATED PROTEIN KINASE KINASE KINASE 20-RELATED"/>
    <property type="match status" value="1"/>
</dbReference>
<feature type="compositionally biased region" description="Gly residues" evidence="8">
    <location>
        <begin position="335"/>
        <end position="344"/>
    </location>
</feature>
<dbReference type="AlphaFoldDB" id="A0A0C5XBZ0"/>
<dbReference type="SMART" id="SM00220">
    <property type="entry name" value="S_TKc"/>
    <property type="match status" value="1"/>
</dbReference>
<evidence type="ECO:0000256" key="4">
    <source>
        <dbReference type="ARBA" id="ARBA00022741"/>
    </source>
</evidence>
<keyword evidence="5 10" id="KW-0418">Kinase</keyword>
<dbReference type="EMBL" id="WBVM01000002">
    <property type="protein sequence ID" value="KAB2808953.1"/>
    <property type="molecule type" value="Genomic_DNA"/>
</dbReference>
<evidence type="ECO:0000259" key="9">
    <source>
        <dbReference type="PROSITE" id="PS50011"/>
    </source>
</evidence>
<dbReference type="EC" id="2.7.11.1" evidence="1"/>
<feature type="compositionally biased region" description="Basic and acidic residues" evidence="8">
    <location>
        <begin position="388"/>
        <end position="401"/>
    </location>
</feature>
<dbReference type="InterPro" id="IPR011009">
    <property type="entry name" value="Kinase-like_dom_sf"/>
</dbReference>
<evidence type="ECO:0000256" key="7">
    <source>
        <dbReference type="PROSITE-ProRule" id="PRU10141"/>
    </source>
</evidence>
<dbReference type="SUPFAM" id="SSF56112">
    <property type="entry name" value="Protein kinase-like (PK-like)"/>
    <property type="match status" value="1"/>
</dbReference>
<keyword evidence="6 7" id="KW-0067">ATP-binding</keyword>
<evidence type="ECO:0000313" key="10">
    <source>
        <dbReference type="EMBL" id="AJR18309.1"/>
    </source>
</evidence>
<dbReference type="CDD" id="cd14014">
    <property type="entry name" value="STKc_PknB_like"/>
    <property type="match status" value="1"/>
</dbReference>
<evidence type="ECO:0000256" key="1">
    <source>
        <dbReference type="ARBA" id="ARBA00012513"/>
    </source>
</evidence>
<protein>
    <recommendedName>
        <fullName evidence="1">non-specific serine/threonine protein kinase</fullName>
        <ecNumber evidence="1">2.7.11.1</ecNumber>
    </recommendedName>
</protein>
<reference evidence="11 13" key="2">
    <citation type="submission" date="2019-09" db="EMBL/GenBank/DDBJ databases">
        <title>Pimelobacter sp. isolated from Paulinella.</title>
        <authorList>
            <person name="Jeong S.E."/>
        </authorList>
    </citation>
    <scope>NUCLEOTIDE SEQUENCE [LARGE SCALE GENOMIC DNA]</scope>
    <source>
        <strain evidence="11 13">Pch-N</strain>
    </source>
</reference>
<dbReference type="RefSeq" id="WP_052138433.1">
    <property type="nucleotide sequence ID" value="NZ_BJMC01000008.1"/>
</dbReference>
<dbReference type="HOGENOM" id="CLU_000288_129_0_11"/>
<dbReference type="PANTHER" id="PTHR43289:SF6">
    <property type="entry name" value="SERINE_THREONINE-PROTEIN KINASE NEKL-3"/>
    <property type="match status" value="1"/>
</dbReference>
<dbReference type="Gene3D" id="1.10.510.10">
    <property type="entry name" value="Transferase(Phosphotransferase) domain 1"/>
    <property type="match status" value="1"/>
</dbReference>
<reference evidence="10 12" key="1">
    <citation type="journal article" date="2015" name="Genome Announc.">
        <title>Complete Genome Sequence of Steroid-Transforming Nocardioides simplex VKM Ac-2033D.</title>
        <authorList>
            <person name="Shtratnikova V.Y."/>
            <person name="Schelkunov M.I."/>
            <person name="Pekov Y.A."/>
            <person name="Fokina V.V."/>
            <person name="Logacheva M.D."/>
            <person name="Sokolov S.L."/>
            <person name="Bragin E.Y."/>
            <person name="Ashapkin V.V."/>
            <person name="Donova M.V."/>
        </authorList>
    </citation>
    <scope>NUCLEOTIDE SEQUENCE [LARGE SCALE GENOMIC DNA]</scope>
    <source>
        <strain evidence="10 12">VKM Ac-2033D</strain>
    </source>
</reference>
<dbReference type="Pfam" id="PF00069">
    <property type="entry name" value="Pkinase"/>
    <property type="match status" value="1"/>
</dbReference>
<dbReference type="InterPro" id="IPR000719">
    <property type="entry name" value="Prot_kinase_dom"/>
</dbReference>
<evidence type="ECO:0000256" key="5">
    <source>
        <dbReference type="ARBA" id="ARBA00022777"/>
    </source>
</evidence>
<keyword evidence="12" id="KW-1185">Reference proteome</keyword>
<dbReference type="GO" id="GO:0004674">
    <property type="term" value="F:protein serine/threonine kinase activity"/>
    <property type="evidence" value="ECO:0007669"/>
    <property type="project" value="UniProtKB-KW"/>
</dbReference>
<accession>A0A0C5XBZ0</accession>
<dbReference type="InterPro" id="IPR017441">
    <property type="entry name" value="Protein_kinase_ATP_BS"/>
</dbReference>
<dbReference type="STRING" id="2045.KR76_09980"/>